<dbReference type="PRINTS" id="PR00344">
    <property type="entry name" value="BCTRLSENSOR"/>
</dbReference>
<dbReference type="InterPro" id="IPR003594">
    <property type="entry name" value="HATPase_dom"/>
</dbReference>
<dbReference type="PROSITE" id="PS50110">
    <property type="entry name" value="RESPONSE_REGULATORY"/>
    <property type="match status" value="1"/>
</dbReference>
<dbReference type="PROSITE" id="PS50113">
    <property type="entry name" value="PAC"/>
    <property type="match status" value="1"/>
</dbReference>
<dbReference type="AlphaFoldDB" id="K8PL25"/>
<comment type="caution">
    <text evidence="8">The sequence shown here is derived from an EMBL/GenBank/DDBJ whole genome shotgun (WGS) entry which is preliminary data.</text>
</comment>
<reference evidence="8 9" key="1">
    <citation type="submission" date="2012-04" db="EMBL/GenBank/DDBJ databases">
        <title>The Genome Sequence of Afipia broomeae ATCC 49717.</title>
        <authorList>
            <consortium name="The Broad Institute Genome Sequencing Platform"/>
            <person name="Earl A."/>
            <person name="Ward D."/>
            <person name="Feldgarden M."/>
            <person name="Gevers D."/>
            <person name="Huys G."/>
            <person name="Walker B."/>
            <person name="Young S.K."/>
            <person name="Zeng Q."/>
            <person name="Gargeya S."/>
            <person name="Fitzgerald M."/>
            <person name="Haas B."/>
            <person name="Abouelleil A."/>
            <person name="Alvarado L."/>
            <person name="Arachchi H.M."/>
            <person name="Berlin A."/>
            <person name="Chapman S.B."/>
            <person name="Goldberg J."/>
            <person name="Griggs A."/>
            <person name="Gujja S."/>
            <person name="Hansen M."/>
            <person name="Howarth C."/>
            <person name="Imamovic A."/>
            <person name="Larimer J."/>
            <person name="McCowen C."/>
            <person name="Montmayeur A."/>
            <person name="Murphy C."/>
            <person name="Neiman D."/>
            <person name="Pearson M."/>
            <person name="Priest M."/>
            <person name="Roberts A."/>
            <person name="Saif S."/>
            <person name="Shea T."/>
            <person name="Sisk P."/>
            <person name="Sykes S."/>
            <person name="Wortman J."/>
            <person name="Nusbaum C."/>
            <person name="Birren B."/>
        </authorList>
    </citation>
    <scope>NUCLEOTIDE SEQUENCE [LARGE SCALE GENOMIC DNA]</scope>
    <source>
        <strain evidence="8 9">ATCC 49717</strain>
    </source>
</reference>
<dbReference type="InterPro" id="IPR005467">
    <property type="entry name" value="His_kinase_dom"/>
</dbReference>
<dbReference type="InterPro" id="IPR035965">
    <property type="entry name" value="PAS-like_dom_sf"/>
</dbReference>
<protein>
    <recommendedName>
        <fullName evidence="2">histidine kinase</fullName>
        <ecNumber evidence="2">2.7.13.3</ecNumber>
    </recommendedName>
</protein>
<dbReference type="GO" id="GO:0000155">
    <property type="term" value="F:phosphorelay sensor kinase activity"/>
    <property type="evidence" value="ECO:0007669"/>
    <property type="project" value="InterPro"/>
</dbReference>
<dbReference type="eggNOG" id="COG0784">
    <property type="taxonomic scope" value="Bacteria"/>
</dbReference>
<dbReference type="CDD" id="cd00082">
    <property type="entry name" value="HisKA"/>
    <property type="match status" value="1"/>
</dbReference>
<dbReference type="Gene3D" id="3.40.50.2300">
    <property type="match status" value="1"/>
</dbReference>
<dbReference type="Pfam" id="PF00072">
    <property type="entry name" value="Response_reg"/>
    <property type="match status" value="1"/>
</dbReference>
<dbReference type="SUPFAM" id="SSF47384">
    <property type="entry name" value="Homodimeric domain of signal transducing histidine kinase"/>
    <property type="match status" value="1"/>
</dbReference>
<dbReference type="SMART" id="SM00388">
    <property type="entry name" value="HisKA"/>
    <property type="match status" value="1"/>
</dbReference>
<dbReference type="Proteomes" id="UP000001096">
    <property type="component" value="Unassembled WGS sequence"/>
</dbReference>
<dbReference type="InterPro" id="IPR036890">
    <property type="entry name" value="HATPase_C_sf"/>
</dbReference>
<dbReference type="SMART" id="SM00448">
    <property type="entry name" value="REC"/>
    <property type="match status" value="1"/>
</dbReference>
<dbReference type="Pfam" id="PF08448">
    <property type="entry name" value="PAS_4"/>
    <property type="match status" value="1"/>
</dbReference>
<dbReference type="PATRIC" id="fig|883078.3.peg.589"/>
<dbReference type="EMBL" id="AGWX01000001">
    <property type="protein sequence ID" value="EKS41474.1"/>
    <property type="molecule type" value="Genomic_DNA"/>
</dbReference>
<feature type="modified residue" description="4-aspartylphosphate" evidence="4">
    <location>
        <position position="429"/>
    </location>
</feature>
<organism evidence="8 9">
    <name type="scientific">Afipia broomeae ATCC 49717</name>
    <dbReference type="NCBI Taxonomy" id="883078"/>
    <lineage>
        <taxon>Bacteria</taxon>
        <taxon>Pseudomonadati</taxon>
        <taxon>Pseudomonadota</taxon>
        <taxon>Alphaproteobacteria</taxon>
        <taxon>Hyphomicrobiales</taxon>
        <taxon>Nitrobacteraceae</taxon>
        <taxon>Afipia</taxon>
    </lineage>
</organism>
<dbReference type="PANTHER" id="PTHR43065">
    <property type="entry name" value="SENSOR HISTIDINE KINASE"/>
    <property type="match status" value="1"/>
</dbReference>
<dbReference type="EC" id="2.7.13.3" evidence="2"/>
<comment type="catalytic activity">
    <reaction evidence="1">
        <text>ATP + protein L-histidine = ADP + protein N-phospho-L-histidine.</text>
        <dbReference type="EC" id="2.7.13.3"/>
    </reaction>
</comment>
<dbReference type="Gene3D" id="3.30.565.10">
    <property type="entry name" value="Histidine kinase-like ATPase, C-terminal domain"/>
    <property type="match status" value="1"/>
</dbReference>
<dbReference type="Gene3D" id="3.30.450.20">
    <property type="entry name" value="PAS domain"/>
    <property type="match status" value="1"/>
</dbReference>
<dbReference type="Gene3D" id="1.10.287.130">
    <property type="match status" value="1"/>
</dbReference>
<dbReference type="InterPro" id="IPR001789">
    <property type="entry name" value="Sig_transdc_resp-reg_receiver"/>
</dbReference>
<dbReference type="CDD" id="cd00130">
    <property type="entry name" value="PAS"/>
    <property type="match status" value="1"/>
</dbReference>
<keyword evidence="3 4" id="KW-0597">Phosphoprotein</keyword>
<dbReference type="InterPro" id="IPR003661">
    <property type="entry name" value="HisK_dim/P_dom"/>
</dbReference>
<evidence type="ECO:0000256" key="1">
    <source>
        <dbReference type="ARBA" id="ARBA00000085"/>
    </source>
</evidence>
<evidence type="ECO:0000313" key="8">
    <source>
        <dbReference type="EMBL" id="EKS41474.1"/>
    </source>
</evidence>
<dbReference type="SMART" id="SM00387">
    <property type="entry name" value="HATPase_c"/>
    <property type="match status" value="1"/>
</dbReference>
<accession>K8PL25</accession>
<gene>
    <name evidence="8" type="ORF">HMPREF9695_00566</name>
</gene>
<evidence type="ECO:0000259" key="6">
    <source>
        <dbReference type="PROSITE" id="PS50110"/>
    </source>
</evidence>
<dbReference type="InterPro" id="IPR011006">
    <property type="entry name" value="CheY-like_superfamily"/>
</dbReference>
<dbReference type="Pfam" id="PF00512">
    <property type="entry name" value="HisKA"/>
    <property type="match status" value="1"/>
</dbReference>
<dbReference type="SUPFAM" id="SSF55874">
    <property type="entry name" value="ATPase domain of HSP90 chaperone/DNA topoisomerase II/histidine kinase"/>
    <property type="match status" value="1"/>
</dbReference>
<dbReference type="SUPFAM" id="SSF52172">
    <property type="entry name" value="CheY-like"/>
    <property type="match status" value="1"/>
</dbReference>
<evidence type="ECO:0000259" key="7">
    <source>
        <dbReference type="PROSITE" id="PS50113"/>
    </source>
</evidence>
<dbReference type="InterPro" id="IPR000700">
    <property type="entry name" value="PAS-assoc_C"/>
</dbReference>
<evidence type="ECO:0000313" key="9">
    <source>
        <dbReference type="Proteomes" id="UP000001096"/>
    </source>
</evidence>
<evidence type="ECO:0000259" key="5">
    <source>
        <dbReference type="PROSITE" id="PS50109"/>
    </source>
</evidence>
<evidence type="ECO:0000256" key="4">
    <source>
        <dbReference type="PROSITE-ProRule" id="PRU00169"/>
    </source>
</evidence>
<dbReference type="InterPro" id="IPR013656">
    <property type="entry name" value="PAS_4"/>
</dbReference>
<feature type="domain" description="Response regulatory" evidence="6">
    <location>
        <begin position="378"/>
        <end position="491"/>
    </location>
</feature>
<dbReference type="eggNOG" id="COG4191">
    <property type="taxonomic scope" value="Bacteria"/>
</dbReference>
<evidence type="ECO:0000256" key="3">
    <source>
        <dbReference type="ARBA" id="ARBA00022553"/>
    </source>
</evidence>
<proteinExistence type="predicted"/>
<dbReference type="HOGENOM" id="CLU_000445_114_51_5"/>
<dbReference type="InterPro" id="IPR004358">
    <property type="entry name" value="Sig_transdc_His_kin-like_C"/>
</dbReference>
<dbReference type="Pfam" id="PF02518">
    <property type="entry name" value="HATPase_c"/>
    <property type="match status" value="1"/>
</dbReference>
<dbReference type="PANTHER" id="PTHR43065:SF49">
    <property type="entry name" value="HISTIDINE KINASE"/>
    <property type="match status" value="1"/>
</dbReference>
<name>K8PL25_9BRAD</name>
<dbReference type="InterPro" id="IPR000014">
    <property type="entry name" value="PAS"/>
</dbReference>
<evidence type="ECO:0000256" key="2">
    <source>
        <dbReference type="ARBA" id="ARBA00012438"/>
    </source>
</evidence>
<feature type="domain" description="Histidine kinase" evidence="5">
    <location>
        <begin position="134"/>
        <end position="355"/>
    </location>
</feature>
<dbReference type="InterPro" id="IPR036097">
    <property type="entry name" value="HisK_dim/P_sf"/>
</dbReference>
<sequence>MLETSNQYQVLLDLEGRLIYVNAIALAGVKAKMDDLIGTFYWDGPWFGGYPAIAESIRAAFGRALTGQTEKFELALNLPAGTRHFDFAMRPVRDENGDINGVLSEAVDITERRQNEDALRHAQKMEAVGQLTGGVAHDFNNLLTIIRSAVDFLRRRDLPIERRNRYINAIADTVERASKLTSQLLAFARRQPLAPQIFNVANQIESVTNLIRPLVGSRIRIGLDLGHEDMFAVADVVQFETALVNLAVNARDAMDGEGELVIAVSASNGIPALRNLPGKDGQYVAISVNDHGSGIATQDLDAVFEPFFTTKEIGKGTGLGLSQAIGFARQSGGEIRVISTLGEGSTFTIYLPRAQPPAAETGGIKVAQDALQSGRGQRVLLVEDNHEVGEFTSELLRDLGYAVKWAKSANDALSLVNEDEFAFDLIFSDVMMPGMNGVELAHLIGDKYPGLPILLTTGYSTALAERSTNGVELIRKPYSVETLARALRKALSVGGNPA</sequence>
<keyword evidence="9" id="KW-1185">Reference proteome</keyword>
<feature type="domain" description="PAC" evidence="7">
    <location>
        <begin position="70"/>
        <end position="121"/>
    </location>
</feature>
<dbReference type="SUPFAM" id="SSF55785">
    <property type="entry name" value="PYP-like sensor domain (PAS domain)"/>
    <property type="match status" value="1"/>
</dbReference>
<dbReference type="PROSITE" id="PS50109">
    <property type="entry name" value="HIS_KIN"/>
    <property type="match status" value="1"/>
</dbReference>